<evidence type="ECO:0000256" key="2">
    <source>
        <dbReference type="ARBA" id="ARBA00008098"/>
    </source>
</evidence>
<proteinExistence type="evidence at transcript level"/>
<dbReference type="GO" id="GO:0005576">
    <property type="term" value="C:extracellular region"/>
    <property type="evidence" value="ECO:0007669"/>
    <property type="project" value="UniProtKB-SubCell"/>
</dbReference>
<gene>
    <name evidence="7" type="primary">PBP18</name>
</gene>
<evidence type="ECO:0000256" key="5">
    <source>
        <dbReference type="SAM" id="SignalP"/>
    </source>
</evidence>
<evidence type="ECO:0000256" key="1">
    <source>
        <dbReference type="ARBA" id="ARBA00004613"/>
    </source>
</evidence>
<protein>
    <submittedName>
        <fullName evidence="7">Pheromone binding protein 18</fullName>
    </submittedName>
</protein>
<dbReference type="EMBL" id="KX814438">
    <property type="protein sequence ID" value="APG79379.1"/>
    <property type="molecule type" value="mRNA"/>
</dbReference>
<feature type="chain" id="PRO_5012430852" evidence="5">
    <location>
        <begin position="17"/>
        <end position="260"/>
    </location>
</feature>
<evidence type="ECO:0000256" key="4">
    <source>
        <dbReference type="SAM" id="MobiDB-lite"/>
    </source>
</evidence>
<accession>A0A1L3KPT2</accession>
<dbReference type="PANTHER" id="PTHR21066:SF17">
    <property type="entry name" value="AGAP011368-PA"/>
    <property type="match status" value="1"/>
</dbReference>
<keyword evidence="5" id="KW-0732">Signal</keyword>
<dbReference type="GO" id="GO:0005549">
    <property type="term" value="F:odorant binding"/>
    <property type="evidence" value="ECO:0007669"/>
    <property type="project" value="InterPro"/>
</dbReference>
<feature type="region of interest" description="Disordered" evidence="4">
    <location>
        <begin position="239"/>
        <end position="260"/>
    </location>
</feature>
<dbReference type="InterPro" id="IPR054577">
    <property type="entry name" value="OBP47-like_dom"/>
</dbReference>
<dbReference type="InterPro" id="IPR036728">
    <property type="entry name" value="PBP_GOBP_sf"/>
</dbReference>
<dbReference type="AlphaFoldDB" id="A0A1L3KPT2"/>
<dbReference type="PANTHER" id="PTHR21066">
    <property type="entry name" value="ODORANT-BINDING PROTEIN 59A-RELATED"/>
    <property type="match status" value="1"/>
</dbReference>
<reference evidence="7" key="1">
    <citation type="submission" date="2016-09" db="EMBL/GenBank/DDBJ databases">
        <title>The developmental transcriptome of the bamboo snout beetle Cyrtotrachelus buqueti and insights into pheromone-binding proteins.</title>
        <authorList>
            <person name="Su T."/>
            <person name="Yang H."/>
        </authorList>
    </citation>
    <scope>NUCLEOTIDE SEQUENCE</scope>
</reference>
<evidence type="ECO:0000259" key="6">
    <source>
        <dbReference type="Pfam" id="PF22651"/>
    </source>
</evidence>
<comment type="similarity">
    <text evidence="2">Belongs to the PBP/GOBP family.</text>
</comment>
<keyword evidence="3" id="KW-0964">Secreted</keyword>
<dbReference type="Gene3D" id="1.10.238.270">
    <property type="match status" value="1"/>
</dbReference>
<feature type="domain" description="OBP47-like" evidence="6">
    <location>
        <begin position="131"/>
        <end position="236"/>
    </location>
</feature>
<evidence type="ECO:0000313" key="7">
    <source>
        <dbReference type="EMBL" id="APG79379.1"/>
    </source>
</evidence>
<organism evidence="7">
    <name type="scientific">Cyrtotrachelus buqueti</name>
    <dbReference type="NCBI Taxonomy" id="1892066"/>
    <lineage>
        <taxon>Eukaryota</taxon>
        <taxon>Metazoa</taxon>
        <taxon>Ecdysozoa</taxon>
        <taxon>Arthropoda</taxon>
        <taxon>Hexapoda</taxon>
        <taxon>Insecta</taxon>
        <taxon>Pterygota</taxon>
        <taxon>Neoptera</taxon>
        <taxon>Endopterygota</taxon>
        <taxon>Coleoptera</taxon>
        <taxon>Polyphaga</taxon>
        <taxon>Cucujiformia</taxon>
        <taxon>Curculionidae</taxon>
        <taxon>Dryophthorinae</taxon>
        <taxon>Cyrtotrachelus</taxon>
    </lineage>
</organism>
<comment type="subcellular location">
    <subcellularLocation>
        <location evidence="1">Secreted</location>
    </subcellularLocation>
</comment>
<feature type="signal peptide" evidence="5">
    <location>
        <begin position="1"/>
        <end position="16"/>
    </location>
</feature>
<sequence>MSGLLALCAILATALAITVAYDFEDADFNQFLADDLEDGLDTLDSAFVHYRVRRAEDANPPAQSGDDKCKKRRRKPSLCCADDIIDQQHEKDRETFRSCFREVLGVEKSGHHRRGDPFSCKEAEKRRNDMTCVTTCYGQKKGFLDDQGNPIPEALTKSLKDAFAKESWFDGVADKIVTTCLKEADNATQYQPKPSSDDIKLCNPSGLTLKHCLFKQIQLSCPADQIKDQKACDKFQDRIKKGLDDVEPQPPPPFDGPRDD</sequence>
<dbReference type="InterPro" id="IPR052295">
    <property type="entry name" value="Odorant-binding_protein"/>
</dbReference>
<dbReference type="SUPFAM" id="SSF47565">
    <property type="entry name" value="Insect pheromone/odorant-binding proteins"/>
    <property type="match status" value="1"/>
</dbReference>
<dbReference type="Pfam" id="PF22651">
    <property type="entry name" value="OBP47_like"/>
    <property type="match status" value="1"/>
</dbReference>
<name>A0A1L3KPT2_9CUCU</name>
<evidence type="ECO:0000256" key="3">
    <source>
        <dbReference type="ARBA" id="ARBA00022525"/>
    </source>
</evidence>
<feature type="compositionally biased region" description="Pro residues" evidence="4">
    <location>
        <begin position="248"/>
        <end position="260"/>
    </location>
</feature>